<protein>
    <recommendedName>
        <fullName evidence="3">DUF309 domain-containing protein</fullName>
    </recommendedName>
</protein>
<dbReference type="InterPro" id="IPR023203">
    <property type="entry name" value="TTHA0068_sf"/>
</dbReference>
<accession>W4EKX0</accession>
<dbReference type="SUPFAM" id="SSF140663">
    <property type="entry name" value="TTHA0068-like"/>
    <property type="match status" value="1"/>
</dbReference>
<dbReference type="Proteomes" id="UP000019062">
    <property type="component" value="Unassembled WGS sequence"/>
</dbReference>
<evidence type="ECO:0008006" key="3">
    <source>
        <dbReference type="Google" id="ProtNLM"/>
    </source>
</evidence>
<evidence type="ECO:0000313" key="2">
    <source>
        <dbReference type="Proteomes" id="UP000019062"/>
    </source>
</evidence>
<sequence>MVFEMHPMYHPLFVQFLTYFNGNQDYFECHEVLEEYWKEIAPRDKTHPLTGWIQLATGLYHWRRENFSGAKTILKKAYITLEQSVNSSFMEEVDGIAILHSMQKIQHAVEKKEPFQKFILPITSVTLENQVFTSIALLKETDAHYLQHKHMLRDRSDILLARDEKRRSRH</sequence>
<dbReference type="Pfam" id="PF03745">
    <property type="entry name" value="DUF309"/>
    <property type="match status" value="1"/>
</dbReference>
<organism evidence="1 2">
    <name type="scientific">Viridibacillus arenosi FSL R5-213</name>
    <dbReference type="NCBI Taxonomy" id="1227360"/>
    <lineage>
        <taxon>Bacteria</taxon>
        <taxon>Bacillati</taxon>
        <taxon>Bacillota</taxon>
        <taxon>Bacilli</taxon>
        <taxon>Bacillales</taxon>
        <taxon>Caryophanaceae</taxon>
        <taxon>Viridibacillus</taxon>
    </lineage>
</organism>
<dbReference type="AlphaFoldDB" id="W4EKX0"/>
<reference evidence="1 2" key="1">
    <citation type="journal article" date="2014" name="BMC Genomics">
        <title>Genomic comparison of sporeforming bacilli isolated from milk.</title>
        <authorList>
            <person name="Moreno Switt A.I."/>
            <person name="Andrus A.D."/>
            <person name="Ranieri M.L."/>
            <person name="Orsi R.H."/>
            <person name="Ivy R."/>
            <person name="den Bakker H.C."/>
            <person name="Martin N.H."/>
            <person name="Wiedmann M."/>
            <person name="Boor K.J."/>
        </authorList>
    </citation>
    <scope>NUCLEOTIDE SEQUENCE [LARGE SCALE GENOMIC DNA]</scope>
    <source>
        <strain evidence="1 2">FSL R5-213</strain>
    </source>
</reference>
<gene>
    <name evidence="1" type="ORF">C176_20979</name>
</gene>
<name>W4EKX0_9BACL</name>
<dbReference type="PATRIC" id="fig|1227360.4.peg.4269"/>
<dbReference type="EMBL" id="ASQA01000042">
    <property type="protein sequence ID" value="ETT81220.1"/>
    <property type="molecule type" value="Genomic_DNA"/>
</dbReference>
<proteinExistence type="predicted"/>
<keyword evidence="2" id="KW-1185">Reference proteome</keyword>
<comment type="caution">
    <text evidence="1">The sequence shown here is derived from an EMBL/GenBank/DDBJ whole genome shotgun (WGS) entry which is preliminary data.</text>
</comment>
<dbReference type="Gene3D" id="1.10.3450.10">
    <property type="entry name" value="TTHA0068-like"/>
    <property type="match status" value="1"/>
</dbReference>
<evidence type="ECO:0000313" key="1">
    <source>
        <dbReference type="EMBL" id="ETT81220.1"/>
    </source>
</evidence>
<dbReference type="PANTHER" id="PTHR34796:SF1">
    <property type="entry name" value="EXPRESSED PROTEIN"/>
    <property type="match status" value="1"/>
</dbReference>
<dbReference type="eggNOG" id="COG1547">
    <property type="taxonomic scope" value="Bacteria"/>
</dbReference>
<dbReference type="InterPro" id="IPR005500">
    <property type="entry name" value="DUF309"/>
</dbReference>
<dbReference type="PANTHER" id="PTHR34796">
    <property type="entry name" value="EXPRESSED PROTEIN"/>
    <property type="match status" value="1"/>
</dbReference>